<dbReference type="PANTHER" id="PTHR14969">
    <property type="entry name" value="SPHINGOSINE-1-PHOSPHATE PHOSPHOHYDROLASE"/>
    <property type="match status" value="1"/>
</dbReference>
<dbReference type="AlphaFoldDB" id="A0A850PKZ9"/>
<keyword evidence="4" id="KW-1185">Reference proteome</keyword>
<accession>A0A850PKZ9</accession>
<dbReference type="EMBL" id="JABFYL010000032">
    <property type="protein sequence ID" value="NVN51218.1"/>
    <property type="molecule type" value="Genomic_DNA"/>
</dbReference>
<dbReference type="InterPro" id="IPR036938">
    <property type="entry name" value="PAP2/HPO_sf"/>
</dbReference>
<feature type="transmembrane region" description="Helical" evidence="1">
    <location>
        <begin position="151"/>
        <end position="172"/>
    </location>
</feature>
<feature type="transmembrane region" description="Helical" evidence="1">
    <location>
        <begin position="124"/>
        <end position="144"/>
    </location>
</feature>
<feature type="transmembrane region" description="Helical" evidence="1">
    <location>
        <begin position="83"/>
        <end position="104"/>
    </location>
</feature>
<evidence type="ECO:0000313" key="3">
    <source>
        <dbReference type="EMBL" id="NVN51218.1"/>
    </source>
</evidence>
<evidence type="ECO:0000256" key="1">
    <source>
        <dbReference type="SAM" id="Phobius"/>
    </source>
</evidence>
<dbReference type="CDD" id="cd03392">
    <property type="entry name" value="PAP2_like_2"/>
    <property type="match status" value="1"/>
</dbReference>
<keyword evidence="1" id="KW-0812">Transmembrane</keyword>
<dbReference type="Gene3D" id="1.20.144.10">
    <property type="entry name" value="Phosphatidic acid phosphatase type 2/haloperoxidase"/>
    <property type="match status" value="2"/>
</dbReference>
<gene>
    <name evidence="3" type="ORF">HLY00_1256</name>
</gene>
<organism evidence="3 4">
    <name type="scientific">Mycolicibacterium hippocampi</name>
    <dbReference type="NCBI Taxonomy" id="659824"/>
    <lineage>
        <taxon>Bacteria</taxon>
        <taxon>Bacillati</taxon>
        <taxon>Actinomycetota</taxon>
        <taxon>Actinomycetes</taxon>
        <taxon>Mycobacteriales</taxon>
        <taxon>Mycobacteriaceae</taxon>
        <taxon>Mycolicibacterium</taxon>
    </lineage>
</organism>
<sequence length="216" mass="23153">MISSALVGVGVYVLMLLGYVQNWEWLARADAWALEPMYRIGESNPGWVTAWDVFCTVLGPTVFRVVTVVVIVVAFVRRNVRVGLFLVISVELAGLVTQIAKNLVDRPRPDTALVTAHSTSFPSGHALGGIVAVLALVTVALPLVRASRRGWLVALGVVVILAVGGGRVVLNVHHPSDVIAGWGLGYAYFVLCLLLVSPLQPITQPDETPAELDTAR</sequence>
<reference evidence="3 4" key="1">
    <citation type="submission" date="2020-05" db="EMBL/GenBank/DDBJ databases">
        <title>Draft genome sequence of Mycobacterium hippocampi DL, isolated from European seabass, Dicentrarchus labrax, reared in fish farms.</title>
        <authorList>
            <person name="Stathopoulou P."/>
            <person name="Asimakis E."/>
            <person name="Tzokas K."/>
            <person name="Batargias C."/>
            <person name="Tsiamis G."/>
        </authorList>
    </citation>
    <scope>NUCLEOTIDE SEQUENCE [LARGE SCALE GENOMIC DNA]</scope>
    <source>
        <strain evidence="3 4">DL</strain>
    </source>
</reference>
<dbReference type="PANTHER" id="PTHR14969:SF13">
    <property type="entry name" value="AT30094P"/>
    <property type="match status" value="1"/>
</dbReference>
<feature type="transmembrane region" description="Helical" evidence="1">
    <location>
        <begin position="53"/>
        <end position="76"/>
    </location>
</feature>
<dbReference type="Pfam" id="PF01569">
    <property type="entry name" value="PAP2"/>
    <property type="match status" value="1"/>
</dbReference>
<comment type="caution">
    <text evidence="3">The sequence shown here is derived from an EMBL/GenBank/DDBJ whole genome shotgun (WGS) entry which is preliminary data.</text>
</comment>
<name>A0A850PKZ9_9MYCO</name>
<feature type="transmembrane region" description="Helical" evidence="1">
    <location>
        <begin position="178"/>
        <end position="196"/>
    </location>
</feature>
<evidence type="ECO:0000259" key="2">
    <source>
        <dbReference type="SMART" id="SM00014"/>
    </source>
</evidence>
<proteinExistence type="predicted"/>
<keyword evidence="1" id="KW-0472">Membrane</keyword>
<evidence type="ECO:0000313" key="4">
    <source>
        <dbReference type="Proteomes" id="UP000570517"/>
    </source>
</evidence>
<keyword evidence="1" id="KW-1133">Transmembrane helix</keyword>
<dbReference type="SUPFAM" id="SSF48317">
    <property type="entry name" value="Acid phosphatase/Vanadium-dependent haloperoxidase"/>
    <property type="match status" value="1"/>
</dbReference>
<dbReference type="SMART" id="SM00014">
    <property type="entry name" value="acidPPc"/>
    <property type="match status" value="1"/>
</dbReference>
<protein>
    <submittedName>
        <fullName evidence="3">Putative membrane-associated phospholipid phosphatase, PAP2 superfamily</fullName>
    </submittedName>
</protein>
<dbReference type="InterPro" id="IPR000326">
    <property type="entry name" value="PAP2/HPO"/>
</dbReference>
<feature type="domain" description="Phosphatidic acid phosphatase type 2/haloperoxidase" evidence="2">
    <location>
        <begin position="82"/>
        <end position="193"/>
    </location>
</feature>
<dbReference type="Proteomes" id="UP000570517">
    <property type="component" value="Unassembled WGS sequence"/>
</dbReference>